<keyword evidence="3" id="KW-0576">Peroxisome</keyword>
<dbReference type="Pfam" id="PF05648">
    <property type="entry name" value="PEX11"/>
    <property type="match status" value="1"/>
</dbReference>
<evidence type="ECO:0000313" key="6">
    <source>
        <dbReference type="Proteomes" id="UP001206595"/>
    </source>
</evidence>
<evidence type="ECO:0000313" key="5">
    <source>
        <dbReference type="EMBL" id="KAI8580622.1"/>
    </source>
</evidence>
<dbReference type="GO" id="GO:0005778">
    <property type="term" value="C:peroxisomal membrane"/>
    <property type="evidence" value="ECO:0007669"/>
    <property type="project" value="UniProtKB-SubCell"/>
</dbReference>
<name>A0AAD5HDV9_UMBRA</name>
<evidence type="ECO:0000256" key="4">
    <source>
        <dbReference type="ARBA" id="ARBA00046271"/>
    </source>
</evidence>
<dbReference type="PANTHER" id="PTHR12652">
    <property type="entry name" value="PEROXISOMAL BIOGENESIS FACTOR 11"/>
    <property type="match status" value="1"/>
</dbReference>
<dbReference type="GO" id="GO:0016559">
    <property type="term" value="P:peroxisome fission"/>
    <property type="evidence" value="ECO:0007669"/>
    <property type="project" value="InterPro"/>
</dbReference>
<reference evidence="5" key="2">
    <citation type="journal article" date="2022" name="Proc. Natl. Acad. Sci. U.S.A.">
        <title>Diploid-dominant life cycles characterize the early evolution of Fungi.</title>
        <authorList>
            <person name="Amses K.R."/>
            <person name="Simmons D.R."/>
            <person name="Longcore J.E."/>
            <person name="Mondo S.J."/>
            <person name="Seto K."/>
            <person name="Jeronimo G.H."/>
            <person name="Bonds A.E."/>
            <person name="Quandt C.A."/>
            <person name="Davis W.J."/>
            <person name="Chang Y."/>
            <person name="Federici B.A."/>
            <person name="Kuo A."/>
            <person name="LaButti K."/>
            <person name="Pangilinan J."/>
            <person name="Andreopoulos W."/>
            <person name="Tritt A."/>
            <person name="Riley R."/>
            <person name="Hundley H."/>
            <person name="Johnson J."/>
            <person name="Lipzen A."/>
            <person name="Barry K."/>
            <person name="Lang B.F."/>
            <person name="Cuomo C.A."/>
            <person name="Buchler N.E."/>
            <person name="Grigoriev I.V."/>
            <person name="Spatafora J.W."/>
            <person name="Stajich J.E."/>
            <person name="James T.Y."/>
        </authorList>
    </citation>
    <scope>NUCLEOTIDE SEQUENCE</scope>
    <source>
        <strain evidence="5">AG</strain>
    </source>
</reference>
<accession>A0AAD5HDV9</accession>
<proteinExistence type="predicted"/>
<sequence>MTTTTDIHTEHNLTPPLTPPLLSLKDVSISSKAQQPTAKPPVTILRQVLTLTDGRDKALKLIQYFIKIILHHGYIDKKWRMFSSLSALASNFSTTRKIIRLGHIIEPTAELYNAAYTSPKKVPETTIQQVDSFLSIMSLIFGIGNDLADDIFCLSKINVLPASWAKKAEPWSYRCWFAAILIDTQRMIRDIVAQQHKMKQWKTENLHIVYPQTDPNDTRNDQPMSLFSATTRGDQLSWIDRNDQQNLLREWTAMQDKLFWLHVSFIKTIMDGGFCGYDLFQCQFSNGFQAWTGFISGALSAYKLWCKNST</sequence>
<reference evidence="5" key="1">
    <citation type="submission" date="2021-06" db="EMBL/GenBank/DDBJ databases">
        <authorList>
            <consortium name="DOE Joint Genome Institute"/>
            <person name="Mondo S.J."/>
            <person name="Amses K.R."/>
            <person name="Simmons D.R."/>
            <person name="Longcore J.E."/>
            <person name="Seto K."/>
            <person name="Alves G.H."/>
            <person name="Bonds A.E."/>
            <person name="Quandt C.A."/>
            <person name="Davis W.J."/>
            <person name="Chang Y."/>
            <person name="Letcher P.M."/>
            <person name="Powell M.J."/>
            <person name="Kuo A."/>
            <person name="Labutti K."/>
            <person name="Pangilinan J."/>
            <person name="Andreopoulos W."/>
            <person name="Tritt A."/>
            <person name="Riley R."/>
            <person name="Hundley H."/>
            <person name="Johnson J."/>
            <person name="Lipzen A."/>
            <person name="Barry K."/>
            <person name="Berbee M.L."/>
            <person name="Buchler N.E."/>
            <person name="Grigoriev I.V."/>
            <person name="Spatafora J.W."/>
            <person name="Stajich J.E."/>
            <person name="James T.Y."/>
        </authorList>
    </citation>
    <scope>NUCLEOTIDE SEQUENCE</scope>
    <source>
        <strain evidence="5">AG</strain>
    </source>
</reference>
<dbReference type="AlphaFoldDB" id="A0AAD5HDV9"/>
<protein>
    <submittedName>
        <fullName evidence="5">Uncharacterized protein</fullName>
    </submittedName>
</protein>
<evidence type="ECO:0000256" key="1">
    <source>
        <dbReference type="ARBA" id="ARBA00022593"/>
    </source>
</evidence>
<dbReference type="RefSeq" id="XP_051445626.1">
    <property type="nucleotide sequence ID" value="XM_051588267.1"/>
</dbReference>
<dbReference type="InterPro" id="IPR008733">
    <property type="entry name" value="PEX11"/>
</dbReference>
<dbReference type="GeneID" id="75913612"/>
<evidence type="ECO:0000256" key="3">
    <source>
        <dbReference type="ARBA" id="ARBA00023140"/>
    </source>
</evidence>
<comment type="subcellular location">
    <subcellularLocation>
        <location evidence="4">Peroxisome membrane</location>
    </subcellularLocation>
</comment>
<organism evidence="5 6">
    <name type="scientific">Umbelopsis ramanniana AG</name>
    <dbReference type="NCBI Taxonomy" id="1314678"/>
    <lineage>
        <taxon>Eukaryota</taxon>
        <taxon>Fungi</taxon>
        <taxon>Fungi incertae sedis</taxon>
        <taxon>Mucoromycota</taxon>
        <taxon>Mucoromycotina</taxon>
        <taxon>Umbelopsidomycetes</taxon>
        <taxon>Umbelopsidales</taxon>
        <taxon>Umbelopsidaceae</taxon>
        <taxon>Umbelopsis</taxon>
    </lineage>
</organism>
<dbReference type="PANTHER" id="PTHR12652:SF19">
    <property type="entry name" value="PEROXISOMAL BIOGENESIS FACTOR 11"/>
    <property type="match status" value="1"/>
</dbReference>
<keyword evidence="1" id="KW-0962">Peroxisome biogenesis</keyword>
<keyword evidence="6" id="KW-1185">Reference proteome</keyword>
<keyword evidence="2" id="KW-0472">Membrane</keyword>
<evidence type="ECO:0000256" key="2">
    <source>
        <dbReference type="ARBA" id="ARBA00023136"/>
    </source>
</evidence>
<gene>
    <name evidence="5" type="ORF">K450DRAFT_236518</name>
</gene>
<dbReference type="EMBL" id="MU620911">
    <property type="protein sequence ID" value="KAI8580622.1"/>
    <property type="molecule type" value="Genomic_DNA"/>
</dbReference>
<dbReference type="Proteomes" id="UP001206595">
    <property type="component" value="Unassembled WGS sequence"/>
</dbReference>
<comment type="caution">
    <text evidence="5">The sequence shown here is derived from an EMBL/GenBank/DDBJ whole genome shotgun (WGS) entry which is preliminary data.</text>
</comment>